<proteinExistence type="predicted"/>
<comment type="caution">
    <text evidence="2">The sequence shown here is derived from an EMBL/GenBank/DDBJ whole genome shotgun (WGS) entry which is preliminary data.</text>
</comment>
<dbReference type="Proteomes" id="UP001305647">
    <property type="component" value="Unassembled WGS sequence"/>
</dbReference>
<protein>
    <submittedName>
        <fullName evidence="2">Uncharacterized protein</fullName>
    </submittedName>
</protein>
<dbReference type="AlphaFoldDB" id="A0AAN6T3G8"/>
<reference evidence="2" key="2">
    <citation type="submission" date="2023-05" db="EMBL/GenBank/DDBJ databases">
        <authorList>
            <consortium name="Lawrence Berkeley National Laboratory"/>
            <person name="Steindorff A."/>
            <person name="Hensen N."/>
            <person name="Bonometti L."/>
            <person name="Westerberg I."/>
            <person name="Brannstrom I.O."/>
            <person name="Guillou S."/>
            <person name="Cros-Aarteil S."/>
            <person name="Calhoun S."/>
            <person name="Haridas S."/>
            <person name="Kuo A."/>
            <person name="Mondo S."/>
            <person name="Pangilinan J."/>
            <person name="Riley R."/>
            <person name="Labutti K."/>
            <person name="Andreopoulos B."/>
            <person name="Lipzen A."/>
            <person name="Chen C."/>
            <person name="Yanf M."/>
            <person name="Daum C."/>
            <person name="Ng V."/>
            <person name="Clum A."/>
            <person name="Ohm R."/>
            <person name="Martin F."/>
            <person name="Silar P."/>
            <person name="Natvig D."/>
            <person name="Lalanne C."/>
            <person name="Gautier V."/>
            <person name="Ament-Velasquez S.L."/>
            <person name="Kruys A."/>
            <person name="Hutchinson M.I."/>
            <person name="Powell A.J."/>
            <person name="Barry K."/>
            <person name="Miller A.N."/>
            <person name="Grigoriev I.V."/>
            <person name="Debuchy R."/>
            <person name="Gladieux P."/>
            <person name="Thoren M.H."/>
            <person name="Johannesson H."/>
        </authorList>
    </citation>
    <scope>NUCLEOTIDE SEQUENCE</scope>
    <source>
        <strain evidence="2">CBS 757.83</strain>
    </source>
</reference>
<evidence type="ECO:0000313" key="3">
    <source>
        <dbReference type="Proteomes" id="UP001305647"/>
    </source>
</evidence>
<feature type="region of interest" description="Disordered" evidence="1">
    <location>
        <begin position="132"/>
        <end position="151"/>
    </location>
</feature>
<gene>
    <name evidence="2" type="ORF">N658DRAFT_343940</name>
</gene>
<name>A0AAN6T3G8_9PEZI</name>
<sequence length="151" mass="16878">MLWSELCSTRKLTANIHLVPKKMKPIVGLLNECEVLPCRLHSPGSPLLVIVHARTISGNLRSGSLRYRQYGVTLGSYFVMHRLSVHHSTRLDGVKNATASLMQTAPIRLYLNLPTQSLRTGPPIQKTLKLFNNNRDRSPLQTGSRPDPKTS</sequence>
<evidence type="ECO:0000313" key="2">
    <source>
        <dbReference type="EMBL" id="KAK4102642.1"/>
    </source>
</evidence>
<accession>A0AAN6T3G8</accession>
<keyword evidence="3" id="KW-1185">Reference proteome</keyword>
<dbReference type="EMBL" id="MU863631">
    <property type="protein sequence ID" value="KAK4102642.1"/>
    <property type="molecule type" value="Genomic_DNA"/>
</dbReference>
<evidence type="ECO:0000256" key="1">
    <source>
        <dbReference type="SAM" id="MobiDB-lite"/>
    </source>
</evidence>
<organism evidence="2 3">
    <name type="scientific">Parathielavia hyrcaniae</name>
    <dbReference type="NCBI Taxonomy" id="113614"/>
    <lineage>
        <taxon>Eukaryota</taxon>
        <taxon>Fungi</taxon>
        <taxon>Dikarya</taxon>
        <taxon>Ascomycota</taxon>
        <taxon>Pezizomycotina</taxon>
        <taxon>Sordariomycetes</taxon>
        <taxon>Sordariomycetidae</taxon>
        <taxon>Sordariales</taxon>
        <taxon>Chaetomiaceae</taxon>
        <taxon>Parathielavia</taxon>
    </lineage>
</organism>
<reference evidence="2" key="1">
    <citation type="journal article" date="2023" name="Mol. Phylogenet. Evol.">
        <title>Genome-scale phylogeny and comparative genomics of the fungal order Sordariales.</title>
        <authorList>
            <person name="Hensen N."/>
            <person name="Bonometti L."/>
            <person name="Westerberg I."/>
            <person name="Brannstrom I.O."/>
            <person name="Guillou S."/>
            <person name="Cros-Aarteil S."/>
            <person name="Calhoun S."/>
            <person name="Haridas S."/>
            <person name="Kuo A."/>
            <person name="Mondo S."/>
            <person name="Pangilinan J."/>
            <person name="Riley R."/>
            <person name="LaButti K."/>
            <person name="Andreopoulos B."/>
            <person name="Lipzen A."/>
            <person name="Chen C."/>
            <person name="Yan M."/>
            <person name="Daum C."/>
            <person name="Ng V."/>
            <person name="Clum A."/>
            <person name="Steindorff A."/>
            <person name="Ohm R.A."/>
            <person name="Martin F."/>
            <person name="Silar P."/>
            <person name="Natvig D.O."/>
            <person name="Lalanne C."/>
            <person name="Gautier V."/>
            <person name="Ament-Velasquez S.L."/>
            <person name="Kruys A."/>
            <person name="Hutchinson M.I."/>
            <person name="Powell A.J."/>
            <person name="Barry K."/>
            <person name="Miller A.N."/>
            <person name="Grigoriev I.V."/>
            <person name="Debuchy R."/>
            <person name="Gladieux P."/>
            <person name="Hiltunen Thoren M."/>
            <person name="Johannesson H."/>
        </authorList>
    </citation>
    <scope>NUCLEOTIDE SEQUENCE</scope>
    <source>
        <strain evidence="2">CBS 757.83</strain>
    </source>
</reference>